<dbReference type="CDD" id="cd00118">
    <property type="entry name" value="LysM"/>
    <property type="match status" value="1"/>
</dbReference>
<gene>
    <name evidence="2" type="ORF">Q428_09250</name>
</gene>
<dbReference type="Proteomes" id="UP000019681">
    <property type="component" value="Unassembled WGS sequence"/>
</dbReference>
<evidence type="ECO:0000313" key="3">
    <source>
        <dbReference type="Proteomes" id="UP000019681"/>
    </source>
</evidence>
<feature type="domain" description="LysM" evidence="1">
    <location>
        <begin position="36"/>
        <end position="86"/>
    </location>
</feature>
<dbReference type="Pfam" id="PF01476">
    <property type="entry name" value="LysM"/>
    <property type="match status" value="1"/>
</dbReference>
<dbReference type="Gene3D" id="3.10.350.10">
    <property type="entry name" value="LysM domain"/>
    <property type="match status" value="1"/>
</dbReference>
<dbReference type="AlphaFoldDB" id="A0A017RU54"/>
<dbReference type="RefSeq" id="WP_035380129.1">
    <property type="nucleotide sequence ID" value="NZ_AZQP01000026.1"/>
</dbReference>
<dbReference type="STRING" id="1403537.Q428_09250"/>
<dbReference type="InterPro" id="IPR036779">
    <property type="entry name" value="LysM_dom_sf"/>
</dbReference>
<keyword evidence="3" id="KW-1185">Reference proteome</keyword>
<accession>A0A017RU54</accession>
<dbReference type="InterPro" id="IPR018392">
    <property type="entry name" value="LysM"/>
</dbReference>
<dbReference type="SUPFAM" id="SSF54106">
    <property type="entry name" value="LysM domain"/>
    <property type="match status" value="1"/>
</dbReference>
<dbReference type="PROSITE" id="PS51782">
    <property type="entry name" value="LYSM"/>
    <property type="match status" value="1"/>
</dbReference>
<name>A0A017RU54_9CLOT</name>
<sequence length="89" mass="10220">MRESKFKKIFIIISLIFVLVLPFSLKASGNANNNCIKVTVNQGDTLWKIAKEHKRENEDVRKLIYEIRKINKLDSAVIVPGQTLLIPQK</sequence>
<dbReference type="EMBL" id="AZQP01000026">
    <property type="protein sequence ID" value="EYE88207.1"/>
    <property type="molecule type" value="Genomic_DNA"/>
</dbReference>
<dbReference type="OrthoDB" id="1716479at2"/>
<protein>
    <recommendedName>
        <fullName evidence="1">LysM domain-containing protein</fullName>
    </recommendedName>
</protein>
<proteinExistence type="predicted"/>
<comment type="caution">
    <text evidence="2">The sequence shown here is derived from an EMBL/GenBank/DDBJ whole genome shotgun (WGS) entry which is preliminary data.</text>
</comment>
<evidence type="ECO:0000313" key="2">
    <source>
        <dbReference type="EMBL" id="EYE88207.1"/>
    </source>
</evidence>
<reference evidence="2 3" key="1">
    <citation type="journal article" date="2014" name="Genome Announc.">
        <title>Draft Genome Sequence of Fervidicella metallireducens Strain AeBT, an Iron-Reducing Thermoanaerobe from the Great Artesian Basin.</title>
        <authorList>
            <person name="Patel B.K."/>
        </authorList>
    </citation>
    <scope>NUCLEOTIDE SEQUENCE [LARGE SCALE GENOMIC DNA]</scope>
    <source>
        <strain evidence="2 3">AeB</strain>
    </source>
</reference>
<dbReference type="SMART" id="SM00257">
    <property type="entry name" value="LysM"/>
    <property type="match status" value="1"/>
</dbReference>
<evidence type="ECO:0000259" key="1">
    <source>
        <dbReference type="PROSITE" id="PS51782"/>
    </source>
</evidence>
<organism evidence="2 3">
    <name type="scientific">Fervidicella metallireducens AeB</name>
    <dbReference type="NCBI Taxonomy" id="1403537"/>
    <lineage>
        <taxon>Bacteria</taxon>
        <taxon>Bacillati</taxon>
        <taxon>Bacillota</taxon>
        <taxon>Clostridia</taxon>
        <taxon>Eubacteriales</taxon>
        <taxon>Clostridiaceae</taxon>
        <taxon>Fervidicella</taxon>
    </lineage>
</organism>